<protein>
    <recommendedName>
        <fullName evidence="1">VapC45 PIN like domain-containing protein</fullName>
    </recommendedName>
</protein>
<dbReference type="InterPro" id="IPR041375">
    <property type="entry name" value="VapC45_PIN-like"/>
</dbReference>
<dbReference type="Proteomes" id="UP001236657">
    <property type="component" value="Chromosome"/>
</dbReference>
<reference evidence="2 3" key="1">
    <citation type="submission" date="2023-08" db="EMBL/GenBank/DDBJ databases">
        <title>New molecular markers tilS and rpoB for phylogenetic and monitoring studies of the genus Thiothrix biodiversity.</title>
        <authorList>
            <person name="Ravin N.V."/>
            <person name="Smolyakov D."/>
            <person name="Markov N.D."/>
            <person name="Beletsky A.V."/>
            <person name="Mardanov A.V."/>
            <person name="Rudenko T.S."/>
            <person name="Grabovich M.Y."/>
        </authorList>
    </citation>
    <scope>NUCLEOTIDE SEQUENCE [LARGE SCALE GENOMIC DNA]</scope>
    <source>
        <strain evidence="2 3">MK1</strain>
    </source>
</reference>
<dbReference type="EMBL" id="CP133218">
    <property type="protein sequence ID" value="WML89076.1"/>
    <property type="molecule type" value="Genomic_DNA"/>
</dbReference>
<gene>
    <name evidence="2" type="ORF">RCF98_08815</name>
</gene>
<organism evidence="2 3">
    <name type="scientific">Thiothrix lacustris</name>
    <dbReference type="NCBI Taxonomy" id="525917"/>
    <lineage>
        <taxon>Bacteria</taxon>
        <taxon>Pseudomonadati</taxon>
        <taxon>Pseudomonadota</taxon>
        <taxon>Gammaproteobacteria</taxon>
        <taxon>Thiotrichales</taxon>
        <taxon>Thiotrichaceae</taxon>
        <taxon>Thiothrix</taxon>
    </lineage>
</organism>
<name>A0ABY9MLF9_9GAMM</name>
<sequence length="144" mass="16513">MKLFLDNNLPPSLAKALDALVAPNHHAIHLRDKFPPHTPDIEWIAVLKRESDWAILSQDQFRESAAERKALAESGLVVYWLSGKQWNKLPSLEKNLAVLEWTREILEHAEHAIREAQQTGKGSAWSIKYVANNRKRSFVKENLN</sequence>
<evidence type="ECO:0000313" key="2">
    <source>
        <dbReference type="EMBL" id="WML89076.1"/>
    </source>
</evidence>
<feature type="domain" description="VapC45 PIN like" evidence="1">
    <location>
        <begin position="1"/>
        <end position="82"/>
    </location>
</feature>
<evidence type="ECO:0000259" key="1">
    <source>
        <dbReference type="Pfam" id="PF18478"/>
    </source>
</evidence>
<evidence type="ECO:0000313" key="3">
    <source>
        <dbReference type="Proteomes" id="UP001236657"/>
    </source>
</evidence>
<dbReference type="Pfam" id="PF18478">
    <property type="entry name" value="PIN_10"/>
    <property type="match status" value="1"/>
</dbReference>
<dbReference type="RefSeq" id="WP_308893058.1">
    <property type="nucleotide sequence ID" value="NZ_CP133218.1"/>
</dbReference>
<accession>A0ABY9MLF9</accession>
<keyword evidence="3" id="KW-1185">Reference proteome</keyword>
<proteinExistence type="predicted"/>